<reference evidence="1 2" key="1">
    <citation type="submission" date="2018-08" db="EMBL/GenBank/DDBJ databases">
        <title>A genome reference for cultivated species of the human gut microbiota.</title>
        <authorList>
            <person name="Zou Y."/>
            <person name="Xue W."/>
            <person name="Luo G."/>
        </authorList>
    </citation>
    <scope>NUCLEOTIDE SEQUENCE [LARGE SCALE GENOMIC DNA]</scope>
    <source>
        <strain evidence="1 2">AF48-16</strain>
    </source>
</reference>
<evidence type="ECO:0000313" key="2">
    <source>
        <dbReference type="Proteomes" id="UP000286288"/>
    </source>
</evidence>
<accession>A0A415EWH2</accession>
<sequence length="282" mass="32787">MYFPYIRGKQFDLLALKALLEQDCLSDAIQPIIEPVKQSKTFWTTIDLFQRKQHPFYLVRNPQAGAFLTAEGLAELQNVTAPKAMIVDRPIETVEEKPDLWIIHQADQALASDWRENTLPVLVSKEFRLLNKINGPKLLMEDPFTRLPKNSFYTECPEEGFSKIHHFYHKLGYAGFSDFSVDSKIYYEHSYPSKRLVLHWIYPTAEQDLRIVHLFSEEELPNQKEKFFEVMEALLQHEEEYPTQTAGLQLLVAAYQQRSFPGMGVIRKAAVMNHLELVSRLI</sequence>
<comment type="caution">
    <text evidence="1">The sequence shown here is derived from an EMBL/GenBank/DDBJ whole genome shotgun (WGS) entry which is preliminary data.</text>
</comment>
<dbReference type="Proteomes" id="UP000286288">
    <property type="component" value="Unassembled WGS sequence"/>
</dbReference>
<proteinExistence type="predicted"/>
<organism evidence="1 2">
    <name type="scientific">Enterococcus casseliflavus</name>
    <name type="common">Enterococcus flavescens</name>
    <dbReference type="NCBI Taxonomy" id="37734"/>
    <lineage>
        <taxon>Bacteria</taxon>
        <taxon>Bacillati</taxon>
        <taxon>Bacillota</taxon>
        <taxon>Bacilli</taxon>
        <taxon>Lactobacillales</taxon>
        <taxon>Enterococcaceae</taxon>
        <taxon>Enterococcus</taxon>
    </lineage>
</organism>
<gene>
    <name evidence="1" type="ORF">DW084_02900</name>
</gene>
<dbReference type="AlphaFoldDB" id="A0A415EWH2"/>
<dbReference type="NCBIfam" id="NF033831">
    <property type="entry name" value="sce7725_fam"/>
    <property type="match status" value="1"/>
</dbReference>
<name>A0A415EWH2_ENTCA</name>
<protein>
    <recommendedName>
        <fullName evidence="3">Sce7725 family protein</fullName>
    </recommendedName>
</protein>
<evidence type="ECO:0008006" key="3">
    <source>
        <dbReference type="Google" id="ProtNLM"/>
    </source>
</evidence>
<dbReference type="EMBL" id="QRMZ01000003">
    <property type="protein sequence ID" value="RHK07645.1"/>
    <property type="molecule type" value="Genomic_DNA"/>
</dbReference>
<dbReference type="InterPro" id="IPR047727">
    <property type="entry name" value="Sce7725-like"/>
</dbReference>
<evidence type="ECO:0000313" key="1">
    <source>
        <dbReference type="EMBL" id="RHK07645.1"/>
    </source>
</evidence>